<evidence type="ECO:0000256" key="6">
    <source>
        <dbReference type="HAMAP-Rule" id="MF_00031"/>
    </source>
</evidence>
<evidence type="ECO:0000256" key="1">
    <source>
        <dbReference type="ARBA" id="ARBA00022490"/>
    </source>
</evidence>
<evidence type="ECO:0000256" key="3">
    <source>
        <dbReference type="ARBA" id="ARBA00023125"/>
    </source>
</evidence>
<keyword evidence="8" id="KW-0378">Hydrolase</keyword>
<keyword evidence="1 6" id="KW-0963">Cytoplasm</keyword>
<name>F2NLJ2_MARHT</name>
<keyword evidence="2 6" id="KW-0227">DNA damage</keyword>
<dbReference type="Pfam" id="PF07499">
    <property type="entry name" value="RuvA_C"/>
    <property type="match status" value="1"/>
</dbReference>
<feature type="region of interest" description="Domain III" evidence="6">
    <location>
        <begin position="152"/>
        <end position="201"/>
    </location>
</feature>
<sequence>MPLSILKPVIRFLQGRLVDKREDRAVILTGGIGFEVWCPTPTLETLREGEEVALHTRLVVREDGFTLYGFHDPVYLELFDLLTSVSGVGPRVALGMLAALPPSLLGRAVAEGDAKALTAAPGVGKRLAERIVLELRHKIPAHLTAGGGAHRANPNAHEAIEALAALGFREAQVRTVVGTLAAQDPEAPVEELIRRALRQLR</sequence>
<dbReference type="GO" id="GO:0006281">
    <property type="term" value="P:DNA repair"/>
    <property type="evidence" value="ECO:0007669"/>
    <property type="project" value="UniProtKB-UniRule"/>
</dbReference>
<dbReference type="Gene3D" id="2.40.50.140">
    <property type="entry name" value="Nucleic acid-binding proteins"/>
    <property type="match status" value="1"/>
</dbReference>
<dbReference type="InterPro" id="IPR010994">
    <property type="entry name" value="RuvA_2-like"/>
</dbReference>
<comment type="subunit">
    <text evidence="6">Homotetramer. Forms an RuvA(8)-RuvB(12)-Holliday junction (HJ) complex. HJ DNA is sandwiched between 2 RuvA tetramers; dsDNA enters through RuvA and exits via RuvB. An RuvB hexamer assembles on each DNA strand where it exits the tetramer. Each RuvB hexamer is contacted by two RuvA subunits (via domain III) on 2 adjacent RuvB subunits; this complex drives branch migration. In the full resolvosome a probable DNA-RuvA(4)-RuvB(12)-RuvC(2) complex forms which resolves the HJ.</text>
</comment>
<keyword evidence="5 6" id="KW-0234">DNA repair</keyword>
<dbReference type="KEGG" id="mhd:Marky_1354"/>
<evidence type="ECO:0000313" key="9">
    <source>
        <dbReference type="Proteomes" id="UP000007030"/>
    </source>
</evidence>
<gene>
    <name evidence="6" type="primary">ruvA</name>
    <name evidence="8" type="ordered locus">Marky_1354</name>
</gene>
<dbReference type="GO" id="GO:0000400">
    <property type="term" value="F:four-way junction DNA binding"/>
    <property type="evidence" value="ECO:0007669"/>
    <property type="project" value="UniProtKB-UniRule"/>
</dbReference>
<dbReference type="Gene3D" id="1.10.150.20">
    <property type="entry name" value="5' to 3' exonuclease, C-terminal subdomain"/>
    <property type="match status" value="1"/>
</dbReference>
<evidence type="ECO:0000256" key="2">
    <source>
        <dbReference type="ARBA" id="ARBA00022763"/>
    </source>
</evidence>
<comment type="caution">
    <text evidence="6">Lacks conserved residue(s) required for the propagation of feature annotation.</text>
</comment>
<evidence type="ECO:0000256" key="5">
    <source>
        <dbReference type="ARBA" id="ARBA00023204"/>
    </source>
</evidence>
<dbReference type="SUPFAM" id="SSF46929">
    <property type="entry name" value="DNA helicase RuvA subunit, C-terminal domain"/>
    <property type="match status" value="1"/>
</dbReference>
<dbReference type="GO" id="GO:0009378">
    <property type="term" value="F:four-way junction helicase activity"/>
    <property type="evidence" value="ECO:0007669"/>
    <property type="project" value="InterPro"/>
</dbReference>
<dbReference type="HAMAP" id="MF_00031">
    <property type="entry name" value="DNA_HJ_migration_RuvA"/>
    <property type="match status" value="1"/>
</dbReference>
<dbReference type="Pfam" id="PF01330">
    <property type="entry name" value="RuvA_N"/>
    <property type="match status" value="1"/>
</dbReference>
<comment type="function">
    <text evidence="6">The RuvA-RuvB-RuvC complex processes Holliday junction (HJ) DNA during genetic recombination and DNA repair, while the RuvA-RuvB complex plays an important role in the rescue of blocked DNA replication forks via replication fork reversal (RFR). RuvA specifically binds to HJ cruciform DNA, conferring on it an open structure. The RuvB hexamer acts as an ATP-dependent pump, pulling dsDNA into and through the RuvAB complex. HJ branch migration allows RuvC to scan DNA until it finds its consensus sequence, where it cleaves and resolves the cruciform DNA.</text>
</comment>
<dbReference type="GO" id="GO:0006310">
    <property type="term" value="P:DNA recombination"/>
    <property type="evidence" value="ECO:0007669"/>
    <property type="project" value="UniProtKB-UniRule"/>
</dbReference>
<keyword evidence="9" id="KW-1185">Reference proteome</keyword>
<dbReference type="EMBL" id="CP002630">
    <property type="protein sequence ID" value="AEB12091.1"/>
    <property type="molecule type" value="Genomic_DNA"/>
</dbReference>
<evidence type="ECO:0000259" key="7">
    <source>
        <dbReference type="SMART" id="SM00278"/>
    </source>
</evidence>
<dbReference type="GO" id="GO:0005737">
    <property type="term" value="C:cytoplasm"/>
    <property type="evidence" value="ECO:0007669"/>
    <property type="project" value="UniProtKB-SubCell"/>
</dbReference>
<dbReference type="InterPro" id="IPR011114">
    <property type="entry name" value="RuvA_C"/>
</dbReference>
<dbReference type="InterPro" id="IPR036267">
    <property type="entry name" value="RuvA_C_sf"/>
</dbReference>
<protein>
    <recommendedName>
        <fullName evidence="6">Holliday junction branch migration complex subunit RuvA</fullName>
    </recommendedName>
</protein>
<dbReference type="eggNOG" id="COG0632">
    <property type="taxonomic scope" value="Bacteria"/>
</dbReference>
<comment type="subcellular location">
    <subcellularLocation>
        <location evidence="6">Cytoplasm</location>
    </subcellularLocation>
</comment>
<keyword evidence="8" id="KW-0547">Nucleotide-binding</keyword>
<keyword evidence="4 6" id="KW-0233">DNA recombination</keyword>
<dbReference type="GO" id="GO:0009379">
    <property type="term" value="C:Holliday junction helicase complex"/>
    <property type="evidence" value="ECO:0007669"/>
    <property type="project" value="InterPro"/>
</dbReference>
<dbReference type="Proteomes" id="UP000007030">
    <property type="component" value="Chromosome"/>
</dbReference>
<dbReference type="InterPro" id="IPR003583">
    <property type="entry name" value="Hlx-hairpin-Hlx_DNA-bd_motif"/>
</dbReference>
<feature type="domain" description="Helix-hairpin-helix DNA-binding motif class 1" evidence="7">
    <location>
        <begin position="80"/>
        <end position="99"/>
    </location>
</feature>
<dbReference type="InterPro" id="IPR013849">
    <property type="entry name" value="DNA_helicase_Holl-junc_RuvA_I"/>
</dbReference>
<dbReference type="GO" id="GO:0005524">
    <property type="term" value="F:ATP binding"/>
    <property type="evidence" value="ECO:0007669"/>
    <property type="project" value="InterPro"/>
</dbReference>
<dbReference type="SUPFAM" id="SSF47781">
    <property type="entry name" value="RuvA domain 2-like"/>
    <property type="match status" value="1"/>
</dbReference>
<dbReference type="HOGENOM" id="CLU_087936_2_1_0"/>
<dbReference type="SMART" id="SM00278">
    <property type="entry name" value="HhH1"/>
    <property type="match status" value="2"/>
</dbReference>
<comment type="domain">
    <text evidence="6">Has three domains with a flexible linker between the domains II and III and assumes an 'L' shape. Domain III is highly mobile and contacts RuvB.</text>
</comment>
<keyword evidence="3 6" id="KW-0238">DNA-binding</keyword>
<dbReference type="Pfam" id="PF14520">
    <property type="entry name" value="HHH_5"/>
    <property type="match status" value="1"/>
</dbReference>
<evidence type="ECO:0000256" key="4">
    <source>
        <dbReference type="ARBA" id="ARBA00023172"/>
    </source>
</evidence>
<dbReference type="NCBIfam" id="TIGR00084">
    <property type="entry name" value="ruvA"/>
    <property type="match status" value="1"/>
</dbReference>
<dbReference type="CDD" id="cd14332">
    <property type="entry name" value="UBA_RuvA_C"/>
    <property type="match status" value="1"/>
</dbReference>
<dbReference type="InterPro" id="IPR012340">
    <property type="entry name" value="NA-bd_OB-fold"/>
</dbReference>
<dbReference type="GO" id="GO:0048476">
    <property type="term" value="C:Holliday junction resolvase complex"/>
    <property type="evidence" value="ECO:0007669"/>
    <property type="project" value="UniProtKB-UniRule"/>
</dbReference>
<dbReference type="InterPro" id="IPR000085">
    <property type="entry name" value="RuvA"/>
</dbReference>
<dbReference type="STRING" id="869210.Marky_1354"/>
<feature type="domain" description="Helix-hairpin-helix DNA-binding motif class 1" evidence="7">
    <location>
        <begin position="115"/>
        <end position="134"/>
    </location>
</feature>
<dbReference type="AlphaFoldDB" id="F2NLJ2"/>
<keyword evidence="8" id="KW-0347">Helicase</keyword>
<accession>F2NLJ2</accession>
<proteinExistence type="inferred from homology"/>
<reference evidence="8 9" key="1">
    <citation type="journal article" date="2012" name="Stand. Genomic Sci.">
        <title>Complete genome sequence of the aerobic, heterotroph Marinithermus hydrothermalis type strain (T1(T)) from a deep-sea hydrothermal vent chimney.</title>
        <authorList>
            <person name="Copeland A."/>
            <person name="Gu W."/>
            <person name="Yasawong M."/>
            <person name="Lapidus A."/>
            <person name="Lucas S."/>
            <person name="Deshpande S."/>
            <person name="Pagani I."/>
            <person name="Tapia R."/>
            <person name="Cheng J.F."/>
            <person name="Goodwin L.A."/>
            <person name="Pitluck S."/>
            <person name="Liolios K."/>
            <person name="Ivanova N."/>
            <person name="Mavromatis K."/>
            <person name="Mikhailova N."/>
            <person name="Pati A."/>
            <person name="Chen A."/>
            <person name="Palaniappan K."/>
            <person name="Land M."/>
            <person name="Pan C."/>
            <person name="Brambilla E.M."/>
            <person name="Rohde M."/>
            <person name="Tindall B.J."/>
            <person name="Sikorski J."/>
            <person name="Goker M."/>
            <person name="Detter J.C."/>
            <person name="Bristow J."/>
            <person name="Eisen J.A."/>
            <person name="Markowitz V."/>
            <person name="Hugenholtz P."/>
            <person name="Kyrpides N.C."/>
            <person name="Klenk H.P."/>
            <person name="Woyke T."/>
        </authorList>
    </citation>
    <scope>NUCLEOTIDE SEQUENCE [LARGE SCALE GENOMIC DNA]</scope>
    <source>
        <strain evidence="9">DSM 14884 / JCM 11576 / T1</strain>
    </source>
</reference>
<keyword evidence="8" id="KW-0067">ATP-binding</keyword>
<dbReference type="SUPFAM" id="SSF50249">
    <property type="entry name" value="Nucleic acid-binding proteins"/>
    <property type="match status" value="1"/>
</dbReference>
<organism evidence="8 9">
    <name type="scientific">Marinithermus hydrothermalis (strain DSM 14884 / JCM 11576 / T1)</name>
    <dbReference type="NCBI Taxonomy" id="869210"/>
    <lineage>
        <taxon>Bacteria</taxon>
        <taxon>Thermotogati</taxon>
        <taxon>Deinococcota</taxon>
        <taxon>Deinococci</taxon>
        <taxon>Thermales</taxon>
        <taxon>Thermaceae</taxon>
        <taxon>Marinithermus</taxon>
    </lineage>
</organism>
<dbReference type="Gene3D" id="1.10.8.10">
    <property type="entry name" value="DNA helicase RuvA subunit, C-terminal domain"/>
    <property type="match status" value="1"/>
</dbReference>
<comment type="similarity">
    <text evidence="6">Belongs to the RuvA family.</text>
</comment>
<evidence type="ECO:0000313" key="8">
    <source>
        <dbReference type="EMBL" id="AEB12091.1"/>
    </source>
</evidence>